<evidence type="ECO:0000313" key="2">
    <source>
        <dbReference type="Proteomes" id="UP000236284"/>
    </source>
</evidence>
<organism evidence="1 2">
    <name type="scientific">Cylindrospermopsis raciborskii C07</name>
    <dbReference type="NCBI Taxonomy" id="2014886"/>
    <lineage>
        <taxon>Bacteria</taxon>
        <taxon>Bacillati</taxon>
        <taxon>Cyanobacteriota</taxon>
        <taxon>Cyanophyceae</taxon>
        <taxon>Nostocales</taxon>
        <taxon>Aphanizomenonaceae</taxon>
        <taxon>Cylindrospermopsis</taxon>
    </lineage>
</organism>
<protein>
    <recommendedName>
        <fullName evidence="3">Transposase</fullName>
    </recommendedName>
</protein>
<dbReference type="NCBIfam" id="NF047593">
    <property type="entry name" value="IS66_ISAeme5_TnpA"/>
    <property type="match status" value="1"/>
</dbReference>
<proteinExistence type="predicted"/>
<dbReference type="RefSeq" id="WP_102938842.1">
    <property type="nucleotide sequence ID" value="NZ_NJHS01000074.1"/>
</dbReference>
<accession>A0ABX4WKN1</accession>
<dbReference type="EMBL" id="NJHS01000074">
    <property type="protein sequence ID" value="PNJ96315.1"/>
    <property type="molecule type" value="Genomic_DNA"/>
</dbReference>
<sequence>MKKSTEEKLSMIMEWKNSGMSQRAFCTTHNIAYHVFHYWYGLYRNKQKNTGTFLPIHIKETKSMDQTIVIKGMQSYEIHLPMLEASIPFIRQLLQG</sequence>
<evidence type="ECO:0000313" key="1">
    <source>
        <dbReference type="EMBL" id="PNJ96315.1"/>
    </source>
</evidence>
<gene>
    <name evidence="1" type="ORF">CEP15_10690</name>
</gene>
<dbReference type="Proteomes" id="UP000236284">
    <property type="component" value="Unassembled WGS sequence"/>
</dbReference>
<evidence type="ECO:0008006" key="3">
    <source>
        <dbReference type="Google" id="ProtNLM"/>
    </source>
</evidence>
<keyword evidence="2" id="KW-1185">Reference proteome</keyword>
<dbReference type="SUPFAM" id="SSF48295">
    <property type="entry name" value="TrpR-like"/>
    <property type="match status" value="1"/>
</dbReference>
<comment type="caution">
    <text evidence="1">The sequence shown here is derived from an EMBL/GenBank/DDBJ whole genome shotgun (WGS) entry which is preliminary data.</text>
</comment>
<dbReference type="InterPro" id="IPR010921">
    <property type="entry name" value="Trp_repressor/repl_initiator"/>
</dbReference>
<name>A0ABX4WKN1_9CYAN</name>
<reference evidence="1 2" key="1">
    <citation type="submission" date="2017-06" db="EMBL/GenBank/DDBJ databases">
        <title>Genome variation in co-occurring toxic Cylindrospermopsis raciborskii strains determines phenotypic plasticity.</title>
        <authorList>
            <person name="Willis A."/>
            <person name="Woodhouse J."/>
            <person name="Ongley S."/>
            <person name="Jex A."/>
            <person name="Burford M."/>
            <person name="Neilan B."/>
        </authorList>
    </citation>
    <scope>NUCLEOTIDE SEQUENCE [LARGE SCALE GENOMIC DNA]</scope>
    <source>
        <strain evidence="1 2">C07</strain>
    </source>
</reference>